<organism evidence="3 4">
    <name type="scientific">Phlyctema vagabunda</name>
    <dbReference type="NCBI Taxonomy" id="108571"/>
    <lineage>
        <taxon>Eukaryota</taxon>
        <taxon>Fungi</taxon>
        <taxon>Dikarya</taxon>
        <taxon>Ascomycota</taxon>
        <taxon>Pezizomycotina</taxon>
        <taxon>Leotiomycetes</taxon>
        <taxon>Helotiales</taxon>
        <taxon>Dermateaceae</taxon>
        <taxon>Phlyctema</taxon>
    </lineage>
</organism>
<protein>
    <submittedName>
        <fullName evidence="3">5'/3'-nucleotidase SurE</fullName>
    </submittedName>
</protein>
<dbReference type="Pfam" id="PF03133">
    <property type="entry name" value="TTL"/>
    <property type="match status" value="1"/>
</dbReference>
<feature type="compositionally biased region" description="Acidic residues" evidence="1">
    <location>
        <begin position="511"/>
        <end position="535"/>
    </location>
</feature>
<dbReference type="SUPFAM" id="SSF56059">
    <property type="entry name" value="Glutathione synthetase ATP-binding domain-like"/>
    <property type="match status" value="1"/>
</dbReference>
<dbReference type="InterPro" id="IPR004344">
    <property type="entry name" value="TTL/TTLL_fam"/>
</dbReference>
<dbReference type="Gene3D" id="3.40.1210.10">
    <property type="entry name" value="Survival protein SurE-like phosphatase/nucleotidase"/>
    <property type="match status" value="1"/>
</dbReference>
<feature type="domain" description="Survival protein SurE-like phosphatase/nucleotidase" evidence="2">
    <location>
        <begin position="3"/>
        <end position="217"/>
    </location>
</feature>
<dbReference type="InterPro" id="IPR002828">
    <property type="entry name" value="SurE-like_Pase/nucleotidase"/>
</dbReference>
<dbReference type="NCBIfam" id="TIGR00087">
    <property type="entry name" value="surE"/>
    <property type="match status" value="1"/>
</dbReference>
<dbReference type="PANTHER" id="PTHR47551">
    <property type="entry name" value="TUBULIN--TYROSINE LIGASE PBY1-RELATED"/>
    <property type="match status" value="1"/>
</dbReference>
<proteinExistence type="predicted"/>
<gene>
    <name evidence="3" type="ORF">PVAG01_01507</name>
</gene>
<name>A0ABR4PXB1_9HELO</name>
<dbReference type="EMBL" id="JBFCZG010000001">
    <property type="protein sequence ID" value="KAL3427998.1"/>
    <property type="molecule type" value="Genomic_DNA"/>
</dbReference>
<dbReference type="PANTHER" id="PTHR47551:SF1">
    <property type="entry name" value="TUBULIN--TYROSINE LIGASE PBY1-RELATED"/>
    <property type="match status" value="1"/>
</dbReference>
<reference evidence="3 4" key="1">
    <citation type="submission" date="2024-06" db="EMBL/GenBank/DDBJ databases">
        <title>Complete genome of Phlyctema vagabunda strain 19-DSS-EL-015.</title>
        <authorList>
            <person name="Fiorenzani C."/>
        </authorList>
    </citation>
    <scope>NUCLEOTIDE SEQUENCE [LARGE SCALE GENOMIC DNA]</scope>
    <source>
        <strain evidence="3 4">19-DSS-EL-015</strain>
    </source>
</reference>
<accession>A0ABR4PXB1</accession>
<evidence type="ECO:0000313" key="4">
    <source>
        <dbReference type="Proteomes" id="UP001629113"/>
    </source>
</evidence>
<evidence type="ECO:0000259" key="2">
    <source>
        <dbReference type="Pfam" id="PF01975"/>
    </source>
</evidence>
<dbReference type="Proteomes" id="UP001629113">
    <property type="component" value="Unassembled WGS sequence"/>
</dbReference>
<feature type="region of interest" description="Disordered" evidence="1">
    <location>
        <begin position="228"/>
        <end position="261"/>
    </location>
</feature>
<dbReference type="SUPFAM" id="SSF64167">
    <property type="entry name" value="SurE-like"/>
    <property type="match status" value="1"/>
</dbReference>
<sequence>MHILMVNDDGPPSQQSSPYVHSLVKTLQEAGHIVSVVLPNQQRSWIGKAHMIGQTVKPTYFRPGTLHKDDGTVHSRPLPTGSKEQEEWILVSGTPASCVQIGLYHYFKERGPIDLVVSGPNYGRNSTAVFSLSSGTLGGALEAAVCKRRAIALSYAFFTRNHDPQIIAGASNLSVRLIEHLYKNWGENVDLYTINVPLVENVETKKVFWTQMLQNYWGPGSCFEEVEDEEPVPEDEEQKIREGEAVSEQNGNGSDAGRHTHKHFKWSPRFTDVYKSVEEAGPGNDGWVVKEGFTSVTPLKANFMHAAAVTEGELKLPPSLTLDKLSLQTQTQTQNPHFYTYIEYEDAYVQPLILSALEARLPPGSFTHISSLDDLPNSSKPYLQIGAYESLPFEHAMTHPQSSLVNAYIIRKALIRKHYLSTTAFNWVTKNPSSILASNIKPSCEFELDYAEFLDDALVEAWELQASFRKNEGKVAAEREWWILKPGMSDRGQGIRLFSTEEELQSIFEEWEADQPDSDDEDDGTDADDATGEGESETKASDDYIVTSHLRHFIAQPYIHPPFLLPGNPRKFHIRTYVLSVGSLKVYVYKRMLALFASEPYGAPWTEPSSDMRALAAHLTNTCLQNGEHAGAVQELSSLATLPEGWRERIVAQICAVTGDVFEAAAKGMMVHFQTLPNAFEVFGLDFLVDERGTAFLLEVNAFPDFKQTGDDLRDVVAGLWRGVVEKAVVPFFGVEASRGAADGDEEMILVKELDLGRR</sequence>
<dbReference type="InterPro" id="IPR027746">
    <property type="entry name" value="TTL"/>
</dbReference>
<feature type="compositionally biased region" description="Acidic residues" evidence="1">
    <location>
        <begin position="228"/>
        <end position="237"/>
    </location>
</feature>
<dbReference type="Pfam" id="PF01975">
    <property type="entry name" value="SurE"/>
    <property type="match status" value="1"/>
</dbReference>
<evidence type="ECO:0000256" key="1">
    <source>
        <dbReference type="SAM" id="MobiDB-lite"/>
    </source>
</evidence>
<dbReference type="InterPro" id="IPR036523">
    <property type="entry name" value="SurE-like_sf"/>
</dbReference>
<feature type="region of interest" description="Disordered" evidence="1">
    <location>
        <begin position="511"/>
        <end position="541"/>
    </location>
</feature>
<dbReference type="PROSITE" id="PS51221">
    <property type="entry name" value="TTL"/>
    <property type="match status" value="1"/>
</dbReference>
<comment type="caution">
    <text evidence="3">The sequence shown here is derived from an EMBL/GenBank/DDBJ whole genome shotgun (WGS) entry which is preliminary data.</text>
</comment>
<keyword evidence="4" id="KW-1185">Reference proteome</keyword>
<evidence type="ECO:0000313" key="3">
    <source>
        <dbReference type="EMBL" id="KAL3427998.1"/>
    </source>
</evidence>
<dbReference type="Gene3D" id="3.30.470.20">
    <property type="entry name" value="ATP-grasp fold, B domain"/>
    <property type="match status" value="1"/>
</dbReference>